<dbReference type="InterPro" id="IPR027417">
    <property type="entry name" value="P-loop_NTPase"/>
</dbReference>
<evidence type="ECO:0000313" key="10">
    <source>
        <dbReference type="EMBL" id="PKQ28522.1"/>
    </source>
</evidence>
<dbReference type="GO" id="GO:0042626">
    <property type="term" value="F:ATPase-coupled transmembrane transporter activity"/>
    <property type="evidence" value="ECO:0007669"/>
    <property type="project" value="TreeGrafter"/>
</dbReference>
<dbReference type="InterPro" id="IPR003593">
    <property type="entry name" value="AAA+_ATPase"/>
</dbReference>
<reference evidence="10 11" key="1">
    <citation type="journal article" date="2017" name="ISME J.">
        <title>Potential for microbial H2 and metal transformations associated with novel bacteria and archaea in deep terrestrial subsurface sediments.</title>
        <authorList>
            <person name="Hernsdorf A.W."/>
            <person name="Amano Y."/>
            <person name="Miyakawa K."/>
            <person name="Ise K."/>
            <person name="Suzuki Y."/>
            <person name="Anantharaman K."/>
            <person name="Probst A."/>
            <person name="Burstein D."/>
            <person name="Thomas B.C."/>
            <person name="Banfield J.F."/>
        </authorList>
    </citation>
    <scope>NUCLEOTIDE SEQUENCE [LARGE SCALE GENOMIC DNA]</scope>
    <source>
        <strain evidence="10">HGW-Actinobacteria-3</strain>
    </source>
</reference>
<dbReference type="GO" id="GO:0043190">
    <property type="term" value="C:ATP-binding cassette (ABC) transporter complex"/>
    <property type="evidence" value="ECO:0007669"/>
    <property type="project" value="TreeGrafter"/>
</dbReference>
<comment type="caution">
    <text evidence="10">The sequence shown here is derived from an EMBL/GenBank/DDBJ whole genome shotgun (WGS) entry which is preliminary data.</text>
</comment>
<dbReference type="EMBL" id="PHEX01000013">
    <property type="protein sequence ID" value="PKQ28522.1"/>
    <property type="molecule type" value="Genomic_DNA"/>
</dbReference>
<feature type="domain" description="ABC transporter" evidence="9">
    <location>
        <begin position="5"/>
        <end position="246"/>
    </location>
</feature>
<dbReference type="PROSITE" id="PS00211">
    <property type="entry name" value="ABC_TRANSPORTER_1"/>
    <property type="match status" value="1"/>
</dbReference>
<keyword evidence="7" id="KW-1278">Translocase</keyword>
<keyword evidence="6" id="KW-0067">ATP-binding</keyword>
<dbReference type="AlphaFoldDB" id="A0A2N3G7C6"/>
<name>A0A2N3G7C6_9ACTN</name>
<evidence type="ECO:0000259" key="9">
    <source>
        <dbReference type="PROSITE" id="PS50893"/>
    </source>
</evidence>
<comment type="subcellular location">
    <subcellularLocation>
        <location evidence="1">Cell membrane</location>
    </subcellularLocation>
</comment>
<dbReference type="SUPFAM" id="SSF52540">
    <property type="entry name" value="P-loop containing nucleoside triphosphate hydrolases"/>
    <property type="match status" value="1"/>
</dbReference>
<gene>
    <name evidence="10" type="ORF">CVT63_02265</name>
</gene>
<evidence type="ECO:0000256" key="7">
    <source>
        <dbReference type="ARBA" id="ARBA00022967"/>
    </source>
</evidence>
<dbReference type="Pfam" id="PF00005">
    <property type="entry name" value="ABC_tran"/>
    <property type="match status" value="1"/>
</dbReference>
<dbReference type="GO" id="GO:0016887">
    <property type="term" value="F:ATP hydrolysis activity"/>
    <property type="evidence" value="ECO:0007669"/>
    <property type="project" value="InterPro"/>
</dbReference>
<comment type="similarity">
    <text evidence="2">Belongs to the ABC transporter superfamily.</text>
</comment>
<evidence type="ECO:0000256" key="4">
    <source>
        <dbReference type="ARBA" id="ARBA00022475"/>
    </source>
</evidence>
<dbReference type="InterPro" id="IPR017871">
    <property type="entry name" value="ABC_transporter-like_CS"/>
</dbReference>
<evidence type="ECO:0000256" key="3">
    <source>
        <dbReference type="ARBA" id="ARBA00022448"/>
    </source>
</evidence>
<dbReference type="Proteomes" id="UP000233654">
    <property type="component" value="Unassembled WGS sequence"/>
</dbReference>
<keyword evidence="4" id="KW-1003">Cell membrane</keyword>
<accession>A0A2N3G7C6</accession>
<dbReference type="CDD" id="cd03225">
    <property type="entry name" value="ABC_cobalt_CbiO_domain1"/>
    <property type="match status" value="1"/>
</dbReference>
<dbReference type="PANTHER" id="PTHR43553:SF24">
    <property type="entry name" value="ENERGY-COUPLING FACTOR TRANSPORTER ATP-BINDING PROTEIN ECFA1"/>
    <property type="match status" value="1"/>
</dbReference>
<dbReference type="InterPro" id="IPR050095">
    <property type="entry name" value="ECF_ABC_transporter_ATP-bd"/>
</dbReference>
<dbReference type="InterPro" id="IPR003439">
    <property type="entry name" value="ABC_transporter-like_ATP-bd"/>
</dbReference>
<dbReference type="Gene3D" id="3.40.50.300">
    <property type="entry name" value="P-loop containing nucleotide triphosphate hydrolases"/>
    <property type="match status" value="1"/>
</dbReference>
<evidence type="ECO:0000256" key="2">
    <source>
        <dbReference type="ARBA" id="ARBA00005417"/>
    </source>
</evidence>
<dbReference type="InterPro" id="IPR015856">
    <property type="entry name" value="ABC_transpr_CbiO/EcfA_su"/>
</dbReference>
<dbReference type="FunFam" id="3.40.50.300:FF:000224">
    <property type="entry name" value="Energy-coupling factor transporter ATP-binding protein EcfA"/>
    <property type="match status" value="1"/>
</dbReference>
<keyword evidence="8" id="KW-0472">Membrane</keyword>
<dbReference type="PANTHER" id="PTHR43553">
    <property type="entry name" value="HEAVY METAL TRANSPORTER"/>
    <property type="match status" value="1"/>
</dbReference>
<proteinExistence type="inferred from homology"/>
<organism evidence="10 11">
    <name type="scientific">Candidatus Anoxymicrobium japonicum</name>
    <dbReference type="NCBI Taxonomy" id="2013648"/>
    <lineage>
        <taxon>Bacteria</taxon>
        <taxon>Bacillati</taxon>
        <taxon>Actinomycetota</taxon>
        <taxon>Candidatus Geothermincolia</taxon>
        <taxon>Candidatus Geothermincolales</taxon>
        <taxon>Candidatus Anoxymicrobiaceae</taxon>
        <taxon>Candidatus Anoxymicrobium</taxon>
    </lineage>
</organism>
<evidence type="ECO:0000313" key="11">
    <source>
        <dbReference type="Proteomes" id="UP000233654"/>
    </source>
</evidence>
<dbReference type="SMART" id="SM00382">
    <property type="entry name" value="AAA"/>
    <property type="match status" value="1"/>
</dbReference>
<evidence type="ECO:0000256" key="8">
    <source>
        <dbReference type="ARBA" id="ARBA00023136"/>
    </source>
</evidence>
<protein>
    <submittedName>
        <fullName evidence="10">Energy-coupling factor transporter ATPase</fullName>
    </submittedName>
</protein>
<evidence type="ECO:0000256" key="1">
    <source>
        <dbReference type="ARBA" id="ARBA00004236"/>
    </source>
</evidence>
<dbReference type="PROSITE" id="PS50893">
    <property type="entry name" value="ABC_TRANSPORTER_2"/>
    <property type="match status" value="1"/>
</dbReference>
<sequence>MALRLRLEDVSFSYPLPARDEAPALNSVSLTLEPGDALCLAGANGSGKSTLAQVCAGLLTPSAGSLFYGGKRVKSHSSLLEFRRACGLLFQNPEDQLFADTVEKDIAFGPRNHGLRGEDLRLRIRESCRLVDLSPDEIGERSPFSLSGGEQRRVALAGVLALEPEVLVLDEPFIGLDYEGRQSLQAALKRYHEEREASIIVVTHELSHMWSLATNFSLMSEGRITRSRTRAQLLKGDTDLGALGMRLPQWESIARELMRHGVSIDDRADPRSLAAAIAKYREVSP</sequence>
<keyword evidence="5" id="KW-0547">Nucleotide-binding</keyword>
<evidence type="ECO:0000256" key="5">
    <source>
        <dbReference type="ARBA" id="ARBA00022741"/>
    </source>
</evidence>
<keyword evidence="3" id="KW-0813">Transport</keyword>
<dbReference type="GO" id="GO:0005524">
    <property type="term" value="F:ATP binding"/>
    <property type="evidence" value="ECO:0007669"/>
    <property type="project" value="UniProtKB-KW"/>
</dbReference>
<evidence type="ECO:0000256" key="6">
    <source>
        <dbReference type="ARBA" id="ARBA00022840"/>
    </source>
</evidence>